<dbReference type="AlphaFoldDB" id="A0A397UEX2"/>
<proteinExistence type="predicted"/>
<gene>
    <name evidence="2" type="ORF">C2G38_2146854</name>
</gene>
<name>A0A397UEX2_9GLOM</name>
<sequence length="101" mass="11555">MSSSGSEELRIDVDEDASHKEKQNSNAPHRGKKIIYYINKFILSEIIDIIAKLRQELNTQGLKGHIDSITFLENGDLAIVKKHPVYRVYIFSKLKSNAKQQ</sequence>
<protein>
    <submittedName>
        <fullName evidence="2">Uncharacterized protein</fullName>
    </submittedName>
</protein>
<keyword evidence="3" id="KW-1185">Reference proteome</keyword>
<dbReference type="Proteomes" id="UP000266673">
    <property type="component" value="Unassembled WGS sequence"/>
</dbReference>
<feature type="region of interest" description="Disordered" evidence="1">
    <location>
        <begin position="1"/>
        <end position="27"/>
    </location>
</feature>
<evidence type="ECO:0000256" key="1">
    <source>
        <dbReference type="SAM" id="MobiDB-lite"/>
    </source>
</evidence>
<organism evidence="2 3">
    <name type="scientific">Gigaspora rosea</name>
    <dbReference type="NCBI Taxonomy" id="44941"/>
    <lineage>
        <taxon>Eukaryota</taxon>
        <taxon>Fungi</taxon>
        <taxon>Fungi incertae sedis</taxon>
        <taxon>Mucoromycota</taxon>
        <taxon>Glomeromycotina</taxon>
        <taxon>Glomeromycetes</taxon>
        <taxon>Diversisporales</taxon>
        <taxon>Gigasporaceae</taxon>
        <taxon>Gigaspora</taxon>
    </lineage>
</organism>
<evidence type="ECO:0000313" key="3">
    <source>
        <dbReference type="Proteomes" id="UP000266673"/>
    </source>
</evidence>
<accession>A0A397UEX2</accession>
<comment type="caution">
    <text evidence="2">The sequence shown here is derived from an EMBL/GenBank/DDBJ whole genome shotgun (WGS) entry which is preliminary data.</text>
</comment>
<evidence type="ECO:0000313" key="2">
    <source>
        <dbReference type="EMBL" id="RIB08855.1"/>
    </source>
</evidence>
<feature type="compositionally biased region" description="Basic and acidic residues" evidence="1">
    <location>
        <begin position="7"/>
        <end position="23"/>
    </location>
</feature>
<dbReference type="EMBL" id="QKWP01001453">
    <property type="protein sequence ID" value="RIB08855.1"/>
    <property type="molecule type" value="Genomic_DNA"/>
</dbReference>
<reference evidence="2 3" key="1">
    <citation type="submission" date="2018-06" db="EMBL/GenBank/DDBJ databases">
        <title>Comparative genomics reveals the genomic features of Rhizophagus irregularis, R. cerebriforme, R. diaphanum and Gigaspora rosea, and their symbiotic lifestyle signature.</title>
        <authorList>
            <person name="Morin E."/>
            <person name="San Clemente H."/>
            <person name="Chen E.C.H."/>
            <person name="De La Providencia I."/>
            <person name="Hainaut M."/>
            <person name="Kuo A."/>
            <person name="Kohler A."/>
            <person name="Murat C."/>
            <person name="Tang N."/>
            <person name="Roy S."/>
            <person name="Loubradou J."/>
            <person name="Henrissat B."/>
            <person name="Grigoriev I.V."/>
            <person name="Corradi N."/>
            <person name="Roux C."/>
            <person name="Martin F.M."/>
        </authorList>
    </citation>
    <scope>NUCLEOTIDE SEQUENCE [LARGE SCALE GENOMIC DNA]</scope>
    <source>
        <strain evidence="2 3">DAOM 194757</strain>
    </source>
</reference>